<evidence type="ECO:0000313" key="2">
    <source>
        <dbReference type="Proteomes" id="UP001054837"/>
    </source>
</evidence>
<name>A0AAV4QEA8_9ARAC</name>
<keyword evidence="2" id="KW-1185">Reference proteome</keyword>
<organism evidence="1 2">
    <name type="scientific">Caerostris darwini</name>
    <dbReference type="NCBI Taxonomy" id="1538125"/>
    <lineage>
        <taxon>Eukaryota</taxon>
        <taxon>Metazoa</taxon>
        <taxon>Ecdysozoa</taxon>
        <taxon>Arthropoda</taxon>
        <taxon>Chelicerata</taxon>
        <taxon>Arachnida</taxon>
        <taxon>Araneae</taxon>
        <taxon>Araneomorphae</taxon>
        <taxon>Entelegynae</taxon>
        <taxon>Araneoidea</taxon>
        <taxon>Araneidae</taxon>
        <taxon>Caerostris</taxon>
    </lineage>
</organism>
<reference evidence="1 2" key="1">
    <citation type="submission" date="2021-06" db="EMBL/GenBank/DDBJ databases">
        <title>Caerostris darwini draft genome.</title>
        <authorList>
            <person name="Kono N."/>
            <person name="Arakawa K."/>
        </authorList>
    </citation>
    <scope>NUCLEOTIDE SEQUENCE [LARGE SCALE GENOMIC DNA]</scope>
</reference>
<accession>A0AAV4QEA8</accession>
<proteinExistence type="predicted"/>
<evidence type="ECO:0000313" key="1">
    <source>
        <dbReference type="EMBL" id="GIY07291.1"/>
    </source>
</evidence>
<dbReference type="EMBL" id="BPLQ01004331">
    <property type="protein sequence ID" value="GIY07291.1"/>
    <property type="molecule type" value="Genomic_DNA"/>
</dbReference>
<gene>
    <name evidence="1" type="ORF">CDAR_20481</name>
</gene>
<comment type="caution">
    <text evidence="1">The sequence shown here is derived from an EMBL/GenBank/DDBJ whole genome shotgun (WGS) entry which is preliminary data.</text>
</comment>
<sequence>MGGSTKVRSWRALFQVNSPNPSWYLLLRADFTQNPKLIKLHLTAIKAQMITPRFTGDQGMMYDPGIPNSIQEHPSIKLRLNTTSAGSEPILKLMMQRETSVRNLLNHCSAHASEEVLGTILLWGEDDV</sequence>
<dbReference type="Proteomes" id="UP001054837">
    <property type="component" value="Unassembled WGS sequence"/>
</dbReference>
<dbReference type="AlphaFoldDB" id="A0AAV4QEA8"/>
<protein>
    <submittedName>
        <fullName evidence="1">Uncharacterized protein</fullName>
    </submittedName>
</protein>